<accession>A0A917I5S1</accession>
<evidence type="ECO:0000313" key="7">
    <source>
        <dbReference type="Proteomes" id="UP000603912"/>
    </source>
</evidence>
<dbReference type="Gene3D" id="3.30.1450.10">
    <property type="match status" value="1"/>
</dbReference>
<evidence type="ECO:0000313" key="6">
    <source>
        <dbReference type="EMBL" id="GGH17501.1"/>
    </source>
</evidence>
<gene>
    <name evidence="6" type="ORF">GCM10007036_18980</name>
</gene>
<name>A0A917I5S1_9HYPH</name>
<protein>
    <submittedName>
        <fullName evidence="6">Outer membrane protein assembly factor BamE</fullName>
    </submittedName>
</protein>
<dbReference type="GO" id="GO:0051205">
    <property type="term" value="P:protein insertion into membrane"/>
    <property type="evidence" value="ECO:0007669"/>
    <property type="project" value="TreeGrafter"/>
</dbReference>
<reference evidence="6" key="1">
    <citation type="journal article" date="2014" name="Int. J. Syst. Evol. Microbiol.">
        <title>Complete genome sequence of Corynebacterium casei LMG S-19264T (=DSM 44701T), isolated from a smear-ripened cheese.</title>
        <authorList>
            <consortium name="US DOE Joint Genome Institute (JGI-PGF)"/>
            <person name="Walter F."/>
            <person name="Albersmeier A."/>
            <person name="Kalinowski J."/>
            <person name="Ruckert C."/>
        </authorList>
    </citation>
    <scope>NUCLEOTIDE SEQUENCE</scope>
    <source>
        <strain evidence="6">CGMCC 1.12214</strain>
    </source>
</reference>
<keyword evidence="7" id="KW-1185">Reference proteome</keyword>
<evidence type="ECO:0000256" key="1">
    <source>
        <dbReference type="ARBA" id="ARBA00022729"/>
    </source>
</evidence>
<evidence type="ECO:0000259" key="5">
    <source>
        <dbReference type="Pfam" id="PF04355"/>
    </source>
</evidence>
<evidence type="ECO:0000256" key="2">
    <source>
        <dbReference type="ARBA" id="ARBA00023136"/>
    </source>
</evidence>
<dbReference type="GO" id="GO:1990063">
    <property type="term" value="C:Bam protein complex"/>
    <property type="evidence" value="ECO:0007669"/>
    <property type="project" value="TreeGrafter"/>
</dbReference>
<dbReference type="InterPro" id="IPR007450">
    <property type="entry name" value="BamE_dom"/>
</dbReference>
<dbReference type="GO" id="GO:0043165">
    <property type="term" value="P:Gram-negative-bacterium-type cell outer membrane assembly"/>
    <property type="evidence" value="ECO:0007669"/>
    <property type="project" value="TreeGrafter"/>
</dbReference>
<feature type="domain" description="Outer membrane protein assembly factor BamE" evidence="5">
    <location>
        <begin position="100"/>
        <end position="175"/>
    </location>
</feature>
<organism evidence="6 7">
    <name type="scientific">Alsobacter metallidurans</name>
    <dbReference type="NCBI Taxonomy" id="340221"/>
    <lineage>
        <taxon>Bacteria</taxon>
        <taxon>Pseudomonadati</taxon>
        <taxon>Pseudomonadota</taxon>
        <taxon>Alphaproteobacteria</taxon>
        <taxon>Hyphomicrobiales</taxon>
        <taxon>Alsobacteraceae</taxon>
        <taxon>Alsobacter</taxon>
    </lineage>
</organism>
<keyword evidence="2" id="KW-0472">Membrane</keyword>
<keyword evidence="1" id="KW-0732">Signal</keyword>
<comment type="caution">
    <text evidence="6">The sequence shown here is derived from an EMBL/GenBank/DDBJ whole genome shotgun (WGS) entry which is preliminary data.</text>
</comment>
<sequence length="215" mass="23196">MCAVPAAGMVALLQGPAAALLAIRSDAGYGIPAGSGKRNRRREPIPNSHRPERAASWSDYMALHKLSERSPFAAWTLRAAFGAALAVGLSACNTEPQTRGYVLDEKLLNEVRVGTDAQKVLSTMGSPSTVSTVGNQTWYYISQKTTRPLQFMNPTVIDQRVLAINFNKGMRVEKIASYGLQDGVVFDFISRTTPTGGNELSVVRQLLRATGQGVI</sequence>
<evidence type="ECO:0000256" key="4">
    <source>
        <dbReference type="SAM" id="MobiDB-lite"/>
    </source>
</evidence>
<dbReference type="Proteomes" id="UP000603912">
    <property type="component" value="Unassembled WGS sequence"/>
</dbReference>
<dbReference type="GO" id="GO:0030674">
    <property type="term" value="F:protein-macromolecule adaptor activity"/>
    <property type="evidence" value="ECO:0007669"/>
    <property type="project" value="TreeGrafter"/>
</dbReference>
<dbReference type="InterPro" id="IPR026592">
    <property type="entry name" value="BamE"/>
</dbReference>
<feature type="region of interest" description="Disordered" evidence="4">
    <location>
        <begin position="32"/>
        <end position="52"/>
    </location>
</feature>
<reference evidence="6" key="2">
    <citation type="submission" date="2020-09" db="EMBL/GenBank/DDBJ databases">
        <authorList>
            <person name="Sun Q."/>
            <person name="Zhou Y."/>
        </authorList>
    </citation>
    <scope>NUCLEOTIDE SEQUENCE</scope>
    <source>
        <strain evidence="6">CGMCC 1.12214</strain>
    </source>
</reference>
<dbReference type="Pfam" id="PF04355">
    <property type="entry name" value="BamE"/>
    <property type="match status" value="1"/>
</dbReference>
<proteinExistence type="predicted"/>
<dbReference type="PANTHER" id="PTHR37482">
    <property type="entry name" value="OUTER MEMBRANE PROTEIN ASSEMBLY FACTOR BAME"/>
    <property type="match status" value="1"/>
</dbReference>
<dbReference type="PANTHER" id="PTHR37482:SF1">
    <property type="entry name" value="OUTER MEMBRANE PROTEIN ASSEMBLY FACTOR BAME"/>
    <property type="match status" value="1"/>
</dbReference>
<dbReference type="InterPro" id="IPR037873">
    <property type="entry name" value="BamE-like"/>
</dbReference>
<evidence type="ECO:0000256" key="3">
    <source>
        <dbReference type="ARBA" id="ARBA00023237"/>
    </source>
</evidence>
<keyword evidence="3" id="KW-0998">Cell outer membrane</keyword>
<dbReference type="EMBL" id="BMES01000001">
    <property type="protein sequence ID" value="GGH17501.1"/>
    <property type="molecule type" value="Genomic_DNA"/>
</dbReference>
<dbReference type="AlphaFoldDB" id="A0A917I5S1"/>